<evidence type="ECO:0000313" key="7">
    <source>
        <dbReference type="EMBL" id="GFY58776.1"/>
    </source>
</evidence>
<protein>
    <submittedName>
        <fullName evidence="7">Uncharacterized protein</fullName>
    </submittedName>
</protein>
<evidence type="ECO:0000256" key="3">
    <source>
        <dbReference type="ARBA" id="ARBA00022475"/>
    </source>
</evidence>
<reference evidence="7" key="1">
    <citation type="submission" date="2020-08" db="EMBL/GenBank/DDBJ databases">
        <title>Multicomponent nature underlies the extraordinary mechanical properties of spider dragline silk.</title>
        <authorList>
            <person name="Kono N."/>
            <person name="Nakamura H."/>
            <person name="Mori M."/>
            <person name="Yoshida Y."/>
            <person name="Ohtoshi R."/>
            <person name="Malay A.D."/>
            <person name="Moran D.A.P."/>
            <person name="Tomita M."/>
            <person name="Numata K."/>
            <person name="Arakawa K."/>
        </authorList>
    </citation>
    <scope>NUCLEOTIDE SEQUENCE</scope>
</reference>
<dbReference type="InterPro" id="IPR038377">
    <property type="entry name" value="Na/Glc_symporter_sf"/>
</dbReference>
<keyword evidence="8" id="KW-1185">Reference proteome</keyword>
<proteinExistence type="predicted"/>
<accession>A0A8X6XSY7</accession>
<dbReference type="EMBL" id="BMAV01012243">
    <property type="protein sequence ID" value="GFY58776.1"/>
    <property type="molecule type" value="Genomic_DNA"/>
</dbReference>
<evidence type="ECO:0000256" key="6">
    <source>
        <dbReference type="ARBA" id="ARBA00023201"/>
    </source>
</evidence>
<dbReference type="InterPro" id="IPR051163">
    <property type="entry name" value="Sodium:Solute_Symporter_SSF"/>
</dbReference>
<keyword evidence="3" id="KW-1003">Cell membrane</keyword>
<organism evidence="7 8">
    <name type="scientific">Trichonephila inaurata madagascariensis</name>
    <dbReference type="NCBI Taxonomy" id="2747483"/>
    <lineage>
        <taxon>Eukaryota</taxon>
        <taxon>Metazoa</taxon>
        <taxon>Ecdysozoa</taxon>
        <taxon>Arthropoda</taxon>
        <taxon>Chelicerata</taxon>
        <taxon>Arachnida</taxon>
        <taxon>Araneae</taxon>
        <taxon>Araneomorphae</taxon>
        <taxon>Entelegynae</taxon>
        <taxon>Araneoidea</taxon>
        <taxon>Nephilidae</taxon>
        <taxon>Trichonephila</taxon>
        <taxon>Trichonephila inaurata</taxon>
    </lineage>
</organism>
<keyword evidence="6" id="KW-0739">Sodium transport</keyword>
<dbReference type="AlphaFoldDB" id="A0A8X6XSY7"/>
<dbReference type="GO" id="GO:0006814">
    <property type="term" value="P:sodium ion transport"/>
    <property type="evidence" value="ECO:0007669"/>
    <property type="project" value="UniProtKB-KW"/>
</dbReference>
<comment type="caution">
    <text evidence="7">The sequence shown here is derived from an EMBL/GenBank/DDBJ whole genome shotgun (WGS) entry which is preliminary data.</text>
</comment>
<comment type="subcellular location">
    <subcellularLocation>
        <location evidence="1">Cell membrane</location>
        <topology evidence="1">Multi-pass membrane protein</topology>
    </subcellularLocation>
</comment>
<sequence>MFMSLLSLHITGIMEIGLDDIYKRTSAGGRLHILDFSPDLAKTYTIWNSVVKGMALAFGFYGTNQIQVQRFLSMGGCKKAQS</sequence>
<keyword evidence="5" id="KW-0406">Ion transport</keyword>
<dbReference type="OrthoDB" id="6435028at2759"/>
<keyword evidence="2" id="KW-0813">Transport</keyword>
<dbReference type="GO" id="GO:0005886">
    <property type="term" value="C:plasma membrane"/>
    <property type="evidence" value="ECO:0007669"/>
    <property type="project" value="UniProtKB-SubCell"/>
</dbReference>
<evidence type="ECO:0000256" key="2">
    <source>
        <dbReference type="ARBA" id="ARBA00022448"/>
    </source>
</evidence>
<evidence type="ECO:0000313" key="8">
    <source>
        <dbReference type="Proteomes" id="UP000886998"/>
    </source>
</evidence>
<gene>
    <name evidence="7" type="primary">AVEN_35981_1</name>
    <name evidence="7" type="ORF">TNIN_379451</name>
</gene>
<name>A0A8X6XSY7_9ARAC</name>
<evidence type="ECO:0000256" key="1">
    <source>
        <dbReference type="ARBA" id="ARBA00004651"/>
    </source>
</evidence>
<dbReference type="Proteomes" id="UP000886998">
    <property type="component" value="Unassembled WGS sequence"/>
</dbReference>
<keyword evidence="3" id="KW-0472">Membrane</keyword>
<dbReference type="GO" id="GO:0015293">
    <property type="term" value="F:symporter activity"/>
    <property type="evidence" value="ECO:0007669"/>
    <property type="project" value="TreeGrafter"/>
</dbReference>
<dbReference type="Gene3D" id="1.20.1730.10">
    <property type="entry name" value="Sodium/glucose cotransporter"/>
    <property type="match status" value="1"/>
</dbReference>
<dbReference type="PANTHER" id="PTHR42985:SF40">
    <property type="entry name" value="LD47995P-RELATED"/>
    <property type="match status" value="1"/>
</dbReference>
<keyword evidence="4" id="KW-0915">Sodium</keyword>
<evidence type="ECO:0000256" key="4">
    <source>
        <dbReference type="ARBA" id="ARBA00023053"/>
    </source>
</evidence>
<evidence type="ECO:0000256" key="5">
    <source>
        <dbReference type="ARBA" id="ARBA00023065"/>
    </source>
</evidence>
<dbReference type="PANTHER" id="PTHR42985">
    <property type="entry name" value="SODIUM-COUPLED MONOCARBOXYLATE TRANSPORTER"/>
    <property type="match status" value="1"/>
</dbReference>